<dbReference type="OrthoDB" id="9809318at2"/>
<protein>
    <recommendedName>
        <fullName evidence="1">Stage 0 sporulation protein A homolog</fullName>
    </recommendedName>
</protein>
<feature type="domain" description="HTH LytTR-type" evidence="5">
    <location>
        <begin position="138"/>
        <end position="244"/>
    </location>
</feature>
<evidence type="ECO:0000256" key="3">
    <source>
        <dbReference type="PROSITE-ProRule" id="PRU00169"/>
    </source>
</evidence>
<name>A0A5C0SAY4_CRATE</name>
<dbReference type="EMBL" id="CP042243">
    <property type="protein sequence ID" value="QEK11341.1"/>
    <property type="molecule type" value="Genomic_DNA"/>
</dbReference>
<gene>
    <name evidence="6" type="ORF">FQB35_02565</name>
</gene>
<keyword evidence="3" id="KW-0597">Phosphoprotein</keyword>
<dbReference type="InterPro" id="IPR007492">
    <property type="entry name" value="LytTR_DNA-bd_dom"/>
</dbReference>
<dbReference type="GO" id="GO:0003677">
    <property type="term" value="F:DNA binding"/>
    <property type="evidence" value="ECO:0007669"/>
    <property type="project" value="InterPro"/>
</dbReference>
<reference evidence="6 7" key="1">
    <citation type="submission" date="2019-07" db="EMBL/GenBank/DDBJ databases">
        <title>Complete genome of Crassaminicella thermophila SY095.</title>
        <authorList>
            <person name="Li X."/>
        </authorList>
    </citation>
    <scope>NUCLEOTIDE SEQUENCE [LARGE SCALE GENOMIC DNA]</scope>
    <source>
        <strain evidence="6 7">SY095</strain>
    </source>
</reference>
<dbReference type="Gene3D" id="3.40.50.2300">
    <property type="match status" value="1"/>
</dbReference>
<dbReference type="PANTHER" id="PTHR37299:SF4">
    <property type="entry name" value="TRANSCRIPTIONAL REGULATOR"/>
    <property type="match status" value="1"/>
</dbReference>
<dbReference type="InterPro" id="IPR001789">
    <property type="entry name" value="Sig_transdc_resp-reg_receiver"/>
</dbReference>
<evidence type="ECO:0000256" key="1">
    <source>
        <dbReference type="ARBA" id="ARBA00018672"/>
    </source>
</evidence>
<dbReference type="Pfam" id="PF00072">
    <property type="entry name" value="Response_reg"/>
    <property type="match status" value="1"/>
</dbReference>
<feature type="domain" description="Response regulatory" evidence="4">
    <location>
        <begin position="3"/>
        <end position="117"/>
    </location>
</feature>
<dbReference type="Gene3D" id="2.20.25.10">
    <property type="match status" value="1"/>
</dbReference>
<evidence type="ECO:0000313" key="6">
    <source>
        <dbReference type="EMBL" id="QEK11341.1"/>
    </source>
</evidence>
<evidence type="ECO:0000259" key="4">
    <source>
        <dbReference type="PROSITE" id="PS50110"/>
    </source>
</evidence>
<dbReference type="KEGG" id="crs:FQB35_02565"/>
<dbReference type="Gene3D" id="2.40.50.40">
    <property type="match status" value="1"/>
</dbReference>
<organism evidence="6 7">
    <name type="scientific">Crassaminicella thermophila</name>
    <dbReference type="NCBI Taxonomy" id="2599308"/>
    <lineage>
        <taxon>Bacteria</taxon>
        <taxon>Bacillati</taxon>
        <taxon>Bacillota</taxon>
        <taxon>Clostridia</taxon>
        <taxon>Eubacteriales</taxon>
        <taxon>Clostridiaceae</taxon>
        <taxon>Crassaminicella</taxon>
    </lineage>
</organism>
<evidence type="ECO:0000256" key="2">
    <source>
        <dbReference type="ARBA" id="ARBA00024867"/>
    </source>
</evidence>
<evidence type="ECO:0000259" key="5">
    <source>
        <dbReference type="PROSITE" id="PS50930"/>
    </source>
</evidence>
<dbReference type="PROSITE" id="PS50110">
    <property type="entry name" value="RESPONSE_REGULATORY"/>
    <property type="match status" value="1"/>
</dbReference>
<dbReference type="PANTHER" id="PTHR37299">
    <property type="entry name" value="TRANSCRIPTIONAL REGULATOR-RELATED"/>
    <property type="match status" value="1"/>
</dbReference>
<sequence>MFKVIIVDDEKYIRDELRYFLEKDKEINIIAETGDGKEVMDLVEKLNPDIVFLDIQIQDVNGLLLARKILDRNNPPYIILATAYNEYAIQGFEINVADYILKPFSEERLKIAIDRIKKQNQKKNKNFAENEEFDLNKLCVFKNNRYILMDIDEIQYIESIKNDIVVHARDGEYHCNYSLKELEERFKKKKFIRTHKSYIVNIDFINEIIPWFNYTYKVKIKEKENIEIPVSRNYLKKFKKLLGI</sequence>
<feature type="modified residue" description="4-aspartylphosphate" evidence="3">
    <location>
        <position position="54"/>
    </location>
</feature>
<dbReference type="Pfam" id="PF04397">
    <property type="entry name" value="LytTR"/>
    <property type="match status" value="1"/>
</dbReference>
<comment type="function">
    <text evidence="2">May play the central regulatory role in sporulation. It may be an element of the effector pathway responsible for the activation of sporulation genes in response to nutritional stress. Spo0A may act in concert with spo0H (a sigma factor) to control the expression of some genes that are critical to the sporulation process.</text>
</comment>
<dbReference type="SMART" id="SM00850">
    <property type="entry name" value="LytTR"/>
    <property type="match status" value="1"/>
</dbReference>
<dbReference type="RefSeq" id="WP_148808414.1">
    <property type="nucleotide sequence ID" value="NZ_CP042243.1"/>
</dbReference>
<dbReference type="SMART" id="SM00448">
    <property type="entry name" value="REC"/>
    <property type="match status" value="1"/>
</dbReference>
<dbReference type="SUPFAM" id="SSF52172">
    <property type="entry name" value="CheY-like"/>
    <property type="match status" value="1"/>
</dbReference>
<dbReference type="AlphaFoldDB" id="A0A5C0SAY4"/>
<evidence type="ECO:0000313" key="7">
    <source>
        <dbReference type="Proteomes" id="UP000324646"/>
    </source>
</evidence>
<dbReference type="InterPro" id="IPR046947">
    <property type="entry name" value="LytR-like"/>
</dbReference>
<keyword evidence="7" id="KW-1185">Reference proteome</keyword>
<dbReference type="PROSITE" id="PS50930">
    <property type="entry name" value="HTH_LYTTR"/>
    <property type="match status" value="1"/>
</dbReference>
<proteinExistence type="predicted"/>
<dbReference type="GO" id="GO:0000156">
    <property type="term" value="F:phosphorelay response regulator activity"/>
    <property type="evidence" value="ECO:0007669"/>
    <property type="project" value="InterPro"/>
</dbReference>
<accession>A0A5C0SAY4</accession>
<dbReference type="InterPro" id="IPR011006">
    <property type="entry name" value="CheY-like_superfamily"/>
</dbReference>
<dbReference type="Proteomes" id="UP000324646">
    <property type="component" value="Chromosome"/>
</dbReference>